<name>A0A239GR55_9FIRM</name>
<keyword evidence="4" id="KW-1185">Reference proteome</keyword>
<dbReference type="InterPro" id="IPR038765">
    <property type="entry name" value="Papain-like_cys_pep_sf"/>
</dbReference>
<sequence length="261" mass="29778">MRKSLLVILIILALTTSNVFGKAILDTGNLESGVIGVEYNNNSTKRMKVMIEKDENKYTYDMNNKKEDFSLQMGNGSYTINLLENTEGNKYKVVYQDTVVLSMKEENSAFLGSVQMIKWNSSMKAIKKAEELVKDAKSDEEKVEKVYQYIINNIEYDYDKISRLTSDYLPQVDSIFVDNKGICYDYASLFAAMLRSVGVPTKLVKGYAPDVKEYHAWNEVYIGSKGQWVTIDTTVDAQYNTANKKVDMVKDSSLYKKSNEY</sequence>
<feature type="domain" description="Transglutaminase-like" evidence="2">
    <location>
        <begin position="175"/>
        <end position="235"/>
    </location>
</feature>
<dbReference type="Gene3D" id="3.10.620.30">
    <property type="match status" value="1"/>
</dbReference>
<dbReference type="PANTHER" id="PTHR33490">
    <property type="entry name" value="BLR5614 PROTEIN-RELATED"/>
    <property type="match status" value="1"/>
</dbReference>
<dbReference type="SUPFAM" id="SSF54001">
    <property type="entry name" value="Cysteine proteinases"/>
    <property type="match status" value="1"/>
</dbReference>
<protein>
    <submittedName>
        <fullName evidence="3">Transglutaminase-like superfamily protein</fullName>
    </submittedName>
</protein>
<evidence type="ECO:0000259" key="2">
    <source>
        <dbReference type="SMART" id="SM00460"/>
    </source>
</evidence>
<proteinExistence type="predicted"/>
<dbReference type="RefSeq" id="WP_089283930.1">
    <property type="nucleotide sequence ID" value="NZ_FZOJ01000018.1"/>
</dbReference>
<evidence type="ECO:0000313" key="4">
    <source>
        <dbReference type="Proteomes" id="UP000198304"/>
    </source>
</evidence>
<dbReference type="SMART" id="SM00460">
    <property type="entry name" value="TGc"/>
    <property type="match status" value="1"/>
</dbReference>
<dbReference type="InterPro" id="IPR002931">
    <property type="entry name" value="Transglutaminase-like"/>
</dbReference>
<organism evidence="3 4">
    <name type="scientific">Anaerovirgula multivorans</name>
    <dbReference type="NCBI Taxonomy" id="312168"/>
    <lineage>
        <taxon>Bacteria</taxon>
        <taxon>Bacillati</taxon>
        <taxon>Bacillota</taxon>
        <taxon>Clostridia</taxon>
        <taxon>Peptostreptococcales</taxon>
        <taxon>Natronincolaceae</taxon>
        <taxon>Anaerovirgula</taxon>
    </lineage>
</organism>
<gene>
    <name evidence="3" type="ORF">SAMN05446037_101827</name>
</gene>
<dbReference type="AlphaFoldDB" id="A0A239GR55"/>
<keyword evidence="1" id="KW-0732">Signal</keyword>
<feature type="signal peptide" evidence="1">
    <location>
        <begin position="1"/>
        <end position="21"/>
    </location>
</feature>
<evidence type="ECO:0000313" key="3">
    <source>
        <dbReference type="EMBL" id="SNS71258.1"/>
    </source>
</evidence>
<dbReference type="Pfam" id="PF01841">
    <property type="entry name" value="Transglut_core"/>
    <property type="match status" value="1"/>
</dbReference>
<evidence type="ECO:0000256" key="1">
    <source>
        <dbReference type="SAM" id="SignalP"/>
    </source>
</evidence>
<feature type="chain" id="PRO_5039124946" evidence="1">
    <location>
        <begin position="22"/>
        <end position="261"/>
    </location>
</feature>
<dbReference type="OrthoDB" id="1817605at2"/>
<accession>A0A239GR55</accession>
<dbReference type="EMBL" id="FZOJ01000018">
    <property type="protein sequence ID" value="SNS71258.1"/>
    <property type="molecule type" value="Genomic_DNA"/>
</dbReference>
<reference evidence="3 4" key="1">
    <citation type="submission" date="2017-06" db="EMBL/GenBank/DDBJ databases">
        <authorList>
            <person name="Kim H.J."/>
            <person name="Triplett B.A."/>
        </authorList>
    </citation>
    <scope>NUCLEOTIDE SEQUENCE [LARGE SCALE GENOMIC DNA]</scope>
    <source>
        <strain evidence="3 4">SCA</strain>
    </source>
</reference>
<dbReference type="Proteomes" id="UP000198304">
    <property type="component" value="Unassembled WGS sequence"/>
</dbReference>